<dbReference type="EMBL" id="JBEFLD010000001">
    <property type="protein sequence ID" value="MEQ6289158.1"/>
    <property type="molecule type" value="Genomic_DNA"/>
</dbReference>
<dbReference type="PROSITE" id="PS00352">
    <property type="entry name" value="CSD_1"/>
    <property type="match status" value="1"/>
</dbReference>
<gene>
    <name evidence="2" type="ORF">ABNW52_00805</name>
</gene>
<evidence type="ECO:0000259" key="1">
    <source>
        <dbReference type="PROSITE" id="PS51857"/>
    </source>
</evidence>
<evidence type="ECO:0000313" key="2">
    <source>
        <dbReference type="EMBL" id="MEQ6289158.1"/>
    </source>
</evidence>
<dbReference type="InterPro" id="IPR002059">
    <property type="entry name" value="CSP_DNA-bd"/>
</dbReference>
<proteinExistence type="predicted"/>
<reference evidence="2" key="1">
    <citation type="submission" date="2024-06" db="EMBL/GenBank/DDBJ databases">
        <title>Genome sequence of Vogesella sp. MAHUQ-64.</title>
        <authorList>
            <person name="Huq M.A."/>
        </authorList>
    </citation>
    <scope>NUCLEOTIDE SEQUENCE</scope>
    <source>
        <strain evidence="2">MAHUQ-64</strain>
    </source>
</reference>
<keyword evidence="3" id="KW-1185">Reference proteome</keyword>
<dbReference type="CDD" id="cd04458">
    <property type="entry name" value="CSP_CDS"/>
    <property type="match status" value="1"/>
</dbReference>
<dbReference type="InterPro" id="IPR008613">
    <property type="entry name" value="Excalibur_Ca-bd_domain"/>
</dbReference>
<feature type="domain" description="CSD" evidence="1">
    <location>
        <begin position="2"/>
        <end position="67"/>
    </location>
</feature>
<comment type="caution">
    <text evidence="2">The sequence shown here is derived from an EMBL/GenBank/DDBJ whole genome shotgun (WGS) entry which is preliminary data.</text>
</comment>
<dbReference type="RefSeq" id="WP_349582678.1">
    <property type="nucleotide sequence ID" value="NZ_JBEFLD010000001.1"/>
</dbReference>
<dbReference type="Proteomes" id="UP001433638">
    <property type="component" value="Unassembled WGS sequence"/>
</dbReference>
<name>A0ABV1LZ84_9NEIS</name>
<organism evidence="2 3">
    <name type="scientific">Vogesella oryzagri</name>
    <dbReference type="NCBI Taxonomy" id="3160864"/>
    <lineage>
        <taxon>Bacteria</taxon>
        <taxon>Pseudomonadati</taxon>
        <taxon>Pseudomonadota</taxon>
        <taxon>Betaproteobacteria</taxon>
        <taxon>Neisseriales</taxon>
        <taxon>Chromobacteriaceae</taxon>
        <taxon>Vogesella</taxon>
    </lineage>
</organism>
<dbReference type="Pfam" id="PF00313">
    <property type="entry name" value="CSD"/>
    <property type="match status" value="1"/>
</dbReference>
<sequence>MAYYGTITRWLDDKGYGFIQRQDTKEEVFFHISDCPASGIRPQLGWLVSFELKQGRDGKAAACQIQGKGFAASRPGRPARQPARPKTSFSHMLLAAAVVAGLGYFGYQRYQAHVAIAAADAILSQQTSPLEPVSQQQFSCDGRQHCSEMRSKEEALYFIQHCPNTKMDGDGDGDPCERQF</sequence>
<dbReference type="SUPFAM" id="SSF50249">
    <property type="entry name" value="Nucleic acid-binding proteins"/>
    <property type="match status" value="1"/>
</dbReference>
<dbReference type="SMART" id="SM00894">
    <property type="entry name" value="Excalibur"/>
    <property type="match status" value="1"/>
</dbReference>
<accession>A0ABV1LZ84</accession>
<dbReference type="InterPro" id="IPR019844">
    <property type="entry name" value="CSD_CS"/>
</dbReference>
<evidence type="ECO:0000313" key="3">
    <source>
        <dbReference type="Proteomes" id="UP001433638"/>
    </source>
</evidence>
<dbReference type="InterPro" id="IPR012340">
    <property type="entry name" value="NA-bd_OB-fold"/>
</dbReference>
<dbReference type="PROSITE" id="PS51857">
    <property type="entry name" value="CSD_2"/>
    <property type="match status" value="1"/>
</dbReference>
<dbReference type="Gene3D" id="2.40.50.140">
    <property type="entry name" value="Nucleic acid-binding proteins"/>
    <property type="match status" value="1"/>
</dbReference>
<dbReference type="Pfam" id="PF05901">
    <property type="entry name" value="Excalibur"/>
    <property type="match status" value="1"/>
</dbReference>
<protein>
    <submittedName>
        <fullName evidence="2">Cold shock domain-containing protein</fullName>
    </submittedName>
</protein>